<name>A0A1Y2DZN8_9FUNG</name>
<keyword evidence="1" id="KW-0472">Membrane</keyword>
<keyword evidence="3" id="KW-1185">Reference proteome</keyword>
<protein>
    <submittedName>
        <fullName evidence="2">Uncharacterized protein</fullName>
    </submittedName>
</protein>
<evidence type="ECO:0000256" key="1">
    <source>
        <dbReference type="SAM" id="Phobius"/>
    </source>
</evidence>
<dbReference type="Proteomes" id="UP000193920">
    <property type="component" value="Unassembled WGS sequence"/>
</dbReference>
<keyword evidence="1" id="KW-0812">Transmembrane</keyword>
<comment type="caution">
    <text evidence="2">The sequence shown here is derived from an EMBL/GenBank/DDBJ whole genome shotgun (WGS) entry which is preliminary data.</text>
</comment>
<reference evidence="2 3" key="1">
    <citation type="submission" date="2016-08" db="EMBL/GenBank/DDBJ databases">
        <title>A Parts List for Fungal Cellulosomes Revealed by Comparative Genomics.</title>
        <authorList>
            <consortium name="DOE Joint Genome Institute"/>
            <person name="Haitjema C.H."/>
            <person name="Gilmore S.P."/>
            <person name="Henske J.K."/>
            <person name="Solomon K.V."/>
            <person name="De Groot R."/>
            <person name="Kuo A."/>
            <person name="Mondo S.J."/>
            <person name="Salamov A.A."/>
            <person name="Labutti K."/>
            <person name="Zhao Z."/>
            <person name="Chiniquy J."/>
            <person name="Barry K."/>
            <person name="Brewer H.M."/>
            <person name="Purvine S.O."/>
            <person name="Wright A.T."/>
            <person name="Boxma B."/>
            <person name="Van Alen T."/>
            <person name="Hackstein J.H."/>
            <person name="Baker S.E."/>
            <person name="Grigoriev I.V."/>
            <person name="O'Malley M.A."/>
        </authorList>
    </citation>
    <scope>NUCLEOTIDE SEQUENCE [LARGE SCALE GENOMIC DNA]</scope>
    <source>
        <strain evidence="2 3">G1</strain>
    </source>
</reference>
<evidence type="ECO:0000313" key="2">
    <source>
        <dbReference type="EMBL" id="ORY64564.1"/>
    </source>
</evidence>
<dbReference type="EMBL" id="MCOG01000054">
    <property type="protein sequence ID" value="ORY64564.1"/>
    <property type="molecule type" value="Genomic_DNA"/>
</dbReference>
<sequence length="244" mass="28047">MILDLRTFSFETLLQDSISYPPGVSEAYLNREINNLVNMQNDLTQGNLGLEPVSSMRYMDFLLNKQSCRLNESICDIIDNKGSTYGFTSTTVKLGLDELIDEYIDNAKSILEKSKLRDQKTEMRTYTNKIFGKEELNEKCFNNTNFLFIDNSFPHIIGGLDKFGSALYEQLYKSIRSLTLYLIIIIIISLFVLTLTFFVTYRTILSILHSLNELVNIIFIIPTSAFNMVPPLKKFIETSSFEED</sequence>
<keyword evidence="1" id="KW-1133">Transmembrane helix</keyword>
<dbReference type="OrthoDB" id="10525620at2759"/>
<feature type="transmembrane region" description="Helical" evidence="1">
    <location>
        <begin position="207"/>
        <end position="229"/>
    </location>
</feature>
<gene>
    <name evidence="2" type="ORF">LY90DRAFT_641797</name>
</gene>
<proteinExistence type="predicted"/>
<feature type="transmembrane region" description="Helical" evidence="1">
    <location>
        <begin position="178"/>
        <end position="201"/>
    </location>
</feature>
<evidence type="ECO:0000313" key="3">
    <source>
        <dbReference type="Proteomes" id="UP000193920"/>
    </source>
</evidence>
<dbReference type="AlphaFoldDB" id="A0A1Y2DZN8"/>
<accession>A0A1Y2DZN8</accession>
<organism evidence="2 3">
    <name type="scientific">Neocallimastix californiae</name>
    <dbReference type="NCBI Taxonomy" id="1754190"/>
    <lineage>
        <taxon>Eukaryota</taxon>
        <taxon>Fungi</taxon>
        <taxon>Fungi incertae sedis</taxon>
        <taxon>Chytridiomycota</taxon>
        <taxon>Chytridiomycota incertae sedis</taxon>
        <taxon>Neocallimastigomycetes</taxon>
        <taxon>Neocallimastigales</taxon>
        <taxon>Neocallimastigaceae</taxon>
        <taxon>Neocallimastix</taxon>
    </lineage>
</organism>